<keyword evidence="4 5" id="KW-0472">Membrane</keyword>
<feature type="transmembrane region" description="Helical" evidence="5">
    <location>
        <begin position="51"/>
        <end position="70"/>
    </location>
</feature>
<comment type="subcellular location">
    <subcellularLocation>
        <location evidence="1">Membrane</location>
        <topology evidence="1">Multi-pass membrane protein</topology>
    </subcellularLocation>
</comment>
<evidence type="ECO:0000256" key="1">
    <source>
        <dbReference type="ARBA" id="ARBA00004141"/>
    </source>
</evidence>
<keyword evidence="3 5" id="KW-1133">Transmembrane helix</keyword>
<accession>A0A892IIV0</accession>
<dbReference type="EMBL" id="CP069484">
    <property type="protein sequence ID" value="QRO81211.1"/>
    <property type="molecule type" value="Genomic_DNA"/>
</dbReference>
<dbReference type="InterPro" id="IPR003752">
    <property type="entry name" value="DiS_bond_form_DsbB/BdbC"/>
</dbReference>
<dbReference type="GO" id="GO:0016020">
    <property type="term" value="C:membrane"/>
    <property type="evidence" value="ECO:0007669"/>
    <property type="project" value="UniProtKB-SubCell"/>
</dbReference>
<name>A0A892IIV0_9BURK</name>
<feature type="transmembrane region" description="Helical" evidence="5">
    <location>
        <begin position="20"/>
        <end position="39"/>
    </location>
</feature>
<dbReference type="Proteomes" id="UP000625568">
    <property type="component" value="Chromosome 3"/>
</dbReference>
<gene>
    <name evidence="6" type="ORF">I6K02_25945</name>
</gene>
<dbReference type="GO" id="GO:0006457">
    <property type="term" value="P:protein folding"/>
    <property type="evidence" value="ECO:0007669"/>
    <property type="project" value="InterPro"/>
</dbReference>
<evidence type="ECO:0000313" key="6">
    <source>
        <dbReference type="EMBL" id="QRO81211.1"/>
    </source>
</evidence>
<dbReference type="GO" id="GO:0015035">
    <property type="term" value="F:protein-disulfide reductase activity"/>
    <property type="evidence" value="ECO:0007669"/>
    <property type="project" value="InterPro"/>
</dbReference>
<keyword evidence="7" id="KW-1185">Reference proteome</keyword>
<evidence type="ECO:0000256" key="2">
    <source>
        <dbReference type="ARBA" id="ARBA00022692"/>
    </source>
</evidence>
<evidence type="ECO:0000313" key="7">
    <source>
        <dbReference type="Proteomes" id="UP000625568"/>
    </source>
</evidence>
<proteinExistence type="predicted"/>
<dbReference type="Pfam" id="PF02600">
    <property type="entry name" value="DsbB"/>
    <property type="match status" value="1"/>
</dbReference>
<feature type="transmembrane region" description="Helical" evidence="5">
    <location>
        <begin position="150"/>
        <end position="172"/>
    </location>
</feature>
<evidence type="ECO:0000256" key="4">
    <source>
        <dbReference type="ARBA" id="ARBA00023136"/>
    </source>
</evidence>
<sequence>MNARITRERMESLISPDRSLNALALLGIDAALLLAFYYQLVLHELPCPLCLLQRAGLILIGLGFTLNIHFGARATHYGLVVVSAIATGAVALRQVLLHIAPGTGSYGSTLWGFHFYTWAAIAASLTVLYVAALLALRRVDATPARGVGKIFNHVAVAVFAILIVANLASTLLECGVGQCDDNPVRYELLD</sequence>
<feature type="transmembrane region" description="Helical" evidence="5">
    <location>
        <begin position="77"/>
        <end position="96"/>
    </location>
</feature>
<dbReference type="SUPFAM" id="SSF158442">
    <property type="entry name" value="DsbB-like"/>
    <property type="match status" value="1"/>
</dbReference>
<evidence type="ECO:0000256" key="5">
    <source>
        <dbReference type="SAM" id="Phobius"/>
    </source>
</evidence>
<dbReference type="Gene3D" id="1.20.1550.10">
    <property type="entry name" value="DsbB-like"/>
    <property type="match status" value="1"/>
</dbReference>
<dbReference type="AlphaFoldDB" id="A0A892IIV0"/>
<keyword evidence="2 5" id="KW-0812">Transmembrane</keyword>
<reference evidence="6 7" key="1">
    <citation type="submission" date="2021-02" db="EMBL/GenBank/DDBJ databases">
        <title>FDA dAtabase for Regulatory Grade micrObial Sequences (FDA-ARGOS): Supporting development and validation of Infectious Disease Dx tests.</title>
        <authorList>
            <person name="Minogue T."/>
            <person name="Wolcott M."/>
            <person name="Wasieloski L."/>
            <person name="Aguilar W."/>
            <person name="Moore D."/>
            <person name="Jaissle J."/>
            <person name="Tallon L."/>
            <person name="Sadzewicz L."/>
            <person name="Zhao X."/>
            <person name="Boylan J."/>
            <person name="Ott S."/>
            <person name="Bowen H."/>
            <person name="Vavikolanu K."/>
            <person name="Mehta A."/>
            <person name="Aluvathingal J."/>
            <person name="Nadendla S."/>
            <person name="Yan Y."/>
            <person name="Sichtig H."/>
        </authorList>
    </citation>
    <scope>NUCLEOTIDE SEQUENCE [LARGE SCALE GENOMIC DNA]</scope>
    <source>
        <strain evidence="6 7">FDAARGOS_1272</strain>
    </source>
</reference>
<feature type="transmembrane region" description="Helical" evidence="5">
    <location>
        <begin position="116"/>
        <end position="138"/>
    </location>
</feature>
<organism evidence="6 7">
    <name type="scientific">Burkholderia dolosa</name>
    <dbReference type="NCBI Taxonomy" id="152500"/>
    <lineage>
        <taxon>Bacteria</taxon>
        <taxon>Pseudomonadati</taxon>
        <taxon>Pseudomonadota</taxon>
        <taxon>Betaproteobacteria</taxon>
        <taxon>Burkholderiales</taxon>
        <taxon>Burkholderiaceae</taxon>
        <taxon>Burkholderia</taxon>
        <taxon>Burkholderia cepacia complex</taxon>
    </lineage>
</organism>
<evidence type="ECO:0000256" key="3">
    <source>
        <dbReference type="ARBA" id="ARBA00022989"/>
    </source>
</evidence>
<protein>
    <submittedName>
        <fullName evidence="6">Disulfide bond formation protein B</fullName>
    </submittedName>
</protein>
<dbReference type="InterPro" id="IPR023380">
    <property type="entry name" value="DsbB-like_sf"/>
</dbReference>